<name>A0A1H1Q3X8_9GAMM</name>
<proteinExistence type="predicted"/>
<accession>A0A1H1Q3X8</accession>
<organism evidence="2 3">
    <name type="scientific">Halopseudomonas sabulinigri</name>
    <dbReference type="NCBI Taxonomy" id="472181"/>
    <lineage>
        <taxon>Bacteria</taxon>
        <taxon>Pseudomonadati</taxon>
        <taxon>Pseudomonadota</taxon>
        <taxon>Gammaproteobacteria</taxon>
        <taxon>Pseudomonadales</taxon>
        <taxon>Pseudomonadaceae</taxon>
        <taxon>Halopseudomonas</taxon>
    </lineage>
</organism>
<dbReference type="EMBL" id="LT629763">
    <property type="protein sequence ID" value="SDS18043.1"/>
    <property type="molecule type" value="Genomic_DNA"/>
</dbReference>
<dbReference type="STRING" id="472181.SAMN05216271_1337"/>
<gene>
    <name evidence="2" type="ORF">SAMN05216271_1337</name>
</gene>
<dbReference type="Gene3D" id="3.90.550.10">
    <property type="entry name" value="Spore Coat Polysaccharide Biosynthesis Protein SpsA, Chain A"/>
    <property type="match status" value="4"/>
</dbReference>
<dbReference type="PANTHER" id="PTHR43685:SF2">
    <property type="entry name" value="GLYCOSYLTRANSFERASE 2-LIKE DOMAIN-CONTAINING PROTEIN"/>
    <property type="match status" value="1"/>
</dbReference>
<evidence type="ECO:0000259" key="1">
    <source>
        <dbReference type="Pfam" id="PF00535"/>
    </source>
</evidence>
<dbReference type="SUPFAM" id="SSF53756">
    <property type="entry name" value="UDP-Glycosyltransferase/glycogen phosphorylase"/>
    <property type="match status" value="1"/>
</dbReference>
<feature type="domain" description="Glycosyltransferase 2-like" evidence="1">
    <location>
        <begin position="1081"/>
        <end position="1261"/>
    </location>
</feature>
<dbReference type="InterPro" id="IPR001173">
    <property type="entry name" value="Glyco_trans_2-like"/>
</dbReference>
<evidence type="ECO:0000313" key="3">
    <source>
        <dbReference type="Proteomes" id="UP000243413"/>
    </source>
</evidence>
<sequence length="1684" mass="187716">MIERDLMAGGRCLGKPWRVGIAGITRDDPGRPFVLSDVFWRDLMRQLPWHQLKAYADANGLIFEPILHSDNIDHDALLLVLNDEPGQPLNGLDSQLRQYLLLRGSQARLAPEHEASFSRIFLPLGEPFTDGQLVSLNQPLSLPASPAALQEWLLCDEVPELPGLLPQQWCDCLAAGRVPVHLGTWPVPEWIPQGSYIDAHEFNGQPTLQDYCNTRVQAAAEALHAFLNNKTSYPYSSDCWVTALTAAIAGDAAAVRDTRPLLSVIIPAYNYGRFLNQTISSVLDQCYADIEVLVLDNASTDNTPKVLRSFAKEPRVRYFRNARNVGPSYNVLNGIQIAQGRYLSLLMADDYYNPGYLSSLMPRMLENPHVVVGYTSIRWVNEQGRGLTVPRHPGYKKQDYIGGRNEVADLLIYDSYIPPSATLIQREPFLQVWRRDPRLNGAGDWLSMVQVAEKHPDFIFLSEPGVTYRTHSAQLSTEFYSSNAPLADHIRLVEGVFERGAESKLRGFELAVAAHLRRRLRLYPSEQSSSLGLRVDELCQNLEALADLDEQALFSIVLTTFNRPAMLLDALRSIAAQTLHDFEVILVNDHGEPVESLLDGFDFPLTYLRQGANKGPAAARNAALRLAKGRYLAFLDDDDIFLPDHLQSLATALESHPDAIVYSDAVFITEKLEQGARIELARDHRYDHVAYSKEQFFVDNYIPVNTFACSRRLAMEVGDFDEALSGLEDWDFLLRLAARSDFVHLPRTTVEVRMRAADESAERRSDQASKNYAELYQEIYRRHSDLGSKRVREGRSNQLRSLGVVAKGDPRPVRTWLAARKLTPIQQRLVRDYTQQQEASAGQLMAVIIDLDGDLSAVTQSLNSFQLELEVPNVSSLVFSVAAPPVGHDGQWRQVDKHTWIDELNNTLASASADWVMLCRAGDEFASSGLQMVSLELQANPDCRAIYADGLYRQDDADYGLALRPDFNLDYLLSFPQGMSQHWLFNRENLLSLGGFDAQTGEAMELDLILRLVNQHGLTGLGHVPEPLVLSQALVLRDSELERSVIKTHLAARGYPQASVKSVLPGQYQIDYGHAETPLVSIVILVSDELAAAQRCVMSVLENTAYGRYEILLIDNASREGATLDWLAALEQMDTALVKVLRSAERLSQSDANNQAALNASGDYLFLLGPDVAVINDSWLDELMNHAQRPEVGVVGLCTVNAEGKITHAGQVLGLEGPAGEVFLGEPLGAPGYMQRLQVDRNVSAVSGKCLLIRKSLYIDLGGLDAGAFADEGAALDLCLRVTDSGYIIVWTPRATLLHSTPKPSMTVDTEDKLYARWLARLARDPAYNPNFSLAKPGGFKLAAPQISWRPLEVWRPQPVVLAHPADLFGCGHYRVIQPFNALLSAGLVDGALSQGLMHVTDLERYAPDVVVLQRQIGDDRLEAMRRMKAFSSAFKVYELDDYLPNLPMKNAHRNAMPKDIVKSLKRGLSFVDRFVVSTDALAEAFTGFHDDIQVVHNRLDPRWWGNLPPSVRNASTKPRVGWAGGASHTGDLELIFDLVKDLADEVEWVFLGMCPEKLRPYVHEFHEGVSIEKYPRKLASLNLDLALAPVEEHLFNECKSNLRLLEYGACSYPVICSDVRCYAGTLPVTRVKNRYRDWMDAVRAHLAEPAASAAQGRDLHQAVKTAWMLDGEGLERWREAWLP</sequence>
<dbReference type="CDD" id="cd00761">
    <property type="entry name" value="Glyco_tranf_GTA_type"/>
    <property type="match status" value="1"/>
</dbReference>
<feature type="domain" description="Glycosyltransferase 2-like" evidence="1">
    <location>
        <begin position="263"/>
        <end position="387"/>
    </location>
</feature>
<dbReference type="InterPro" id="IPR029044">
    <property type="entry name" value="Nucleotide-diphossugar_trans"/>
</dbReference>
<protein>
    <submittedName>
        <fullName evidence="2">Glycosyltransferase involved in cell wall bisynthesis</fullName>
    </submittedName>
</protein>
<dbReference type="InterPro" id="IPR050834">
    <property type="entry name" value="Glycosyltransf_2"/>
</dbReference>
<keyword evidence="2" id="KW-0808">Transferase</keyword>
<dbReference type="OrthoDB" id="9179784at2"/>
<reference evidence="3" key="1">
    <citation type="submission" date="2016-10" db="EMBL/GenBank/DDBJ databases">
        <authorList>
            <person name="Varghese N."/>
            <person name="Submissions S."/>
        </authorList>
    </citation>
    <scope>NUCLEOTIDE SEQUENCE [LARGE SCALE GENOMIC DNA]</scope>
    <source>
        <strain evidence="3">JCM 14963</strain>
    </source>
</reference>
<dbReference type="Pfam" id="PF00535">
    <property type="entry name" value="Glycos_transf_2"/>
    <property type="match status" value="3"/>
</dbReference>
<dbReference type="RefSeq" id="WP_092285018.1">
    <property type="nucleotide sequence ID" value="NZ_LT629763.1"/>
</dbReference>
<dbReference type="Proteomes" id="UP000243413">
    <property type="component" value="Chromosome I"/>
</dbReference>
<feature type="domain" description="Glycosyltransferase 2-like" evidence="1">
    <location>
        <begin position="555"/>
        <end position="709"/>
    </location>
</feature>
<dbReference type="GO" id="GO:0016740">
    <property type="term" value="F:transferase activity"/>
    <property type="evidence" value="ECO:0007669"/>
    <property type="project" value="UniProtKB-KW"/>
</dbReference>
<dbReference type="Gene3D" id="3.40.50.2000">
    <property type="entry name" value="Glycogen Phosphorylase B"/>
    <property type="match status" value="1"/>
</dbReference>
<dbReference type="SUPFAM" id="SSF53448">
    <property type="entry name" value="Nucleotide-diphospho-sugar transferases"/>
    <property type="match status" value="4"/>
</dbReference>
<dbReference type="PANTHER" id="PTHR43685">
    <property type="entry name" value="GLYCOSYLTRANSFERASE"/>
    <property type="match status" value="1"/>
</dbReference>
<evidence type="ECO:0000313" key="2">
    <source>
        <dbReference type="EMBL" id="SDS18043.1"/>
    </source>
</evidence>